<dbReference type="PANTHER" id="PTHR12918:SF1">
    <property type="entry name" value="CYSTEINE DIOXYGENASE TYPE 1"/>
    <property type="match status" value="1"/>
</dbReference>
<keyword evidence="2" id="KW-0479">Metal-binding</keyword>
<name>A0ABU7UZL0_9GAMM</name>
<sequence>MVQYDFPGKDKMIRAFDAAITPDDAQATTEAIRCALIELYNDPAVQLPACCFEPVDDHYARREIYRSDDLGYSVVAMTWAAEQGTPVHDHSGLWCVESVWQGELEIAQYELLETDGERYRFHRTPCLQACTGSAGRLIPPHEYHTIHNRDATDSAISLHIYERPMERSAMFEPVDAASVEGGSGWYLRHCKTLCTDD</sequence>
<evidence type="ECO:0000256" key="5">
    <source>
        <dbReference type="ARBA" id="ARBA00023004"/>
    </source>
</evidence>
<dbReference type="PANTHER" id="PTHR12918">
    <property type="entry name" value="CYSTEINE DIOXYGENASE"/>
    <property type="match status" value="1"/>
</dbReference>
<keyword evidence="5" id="KW-0408">Iron</keyword>
<dbReference type="InterPro" id="IPR010300">
    <property type="entry name" value="CDO_1"/>
</dbReference>
<dbReference type="EMBL" id="JAZHBO010000002">
    <property type="protein sequence ID" value="MEF2155941.1"/>
    <property type="molecule type" value="Genomic_DNA"/>
</dbReference>
<dbReference type="InterPro" id="IPR011051">
    <property type="entry name" value="RmlC_Cupin_sf"/>
</dbReference>
<evidence type="ECO:0000256" key="2">
    <source>
        <dbReference type="ARBA" id="ARBA00022723"/>
    </source>
</evidence>
<keyword evidence="4" id="KW-0560">Oxidoreductase</keyword>
<gene>
    <name evidence="6" type="ORF">V3390_06815</name>
</gene>
<proteinExistence type="inferred from homology"/>
<organism evidence="6 7">
    <name type="scientific">Aquilutibacter rugosus</name>
    <dbReference type="NCBI Taxonomy" id="3115820"/>
    <lineage>
        <taxon>Bacteria</taxon>
        <taxon>Pseudomonadati</taxon>
        <taxon>Pseudomonadota</taxon>
        <taxon>Gammaproteobacteria</taxon>
        <taxon>Lysobacterales</taxon>
        <taxon>Lysobacteraceae</taxon>
        <taxon>Aquilutibacter</taxon>
    </lineage>
</organism>
<evidence type="ECO:0000256" key="1">
    <source>
        <dbReference type="ARBA" id="ARBA00006622"/>
    </source>
</evidence>
<evidence type="ECO:0000256" key="3">
    <source>
        <dbReference type="ARBA" id="ARBA00022964"/>
    </source>
</evidence>
<evidence type="ECO:0000256" key="4">
    <source>
        <dbReference type="ARBA" id="ARBA00023002"/>
    </source>
</evidence>
<dbReference type="SUPFAM" id="SSF51182">
    <property type="entry name" value="RmlC-like cupins"/>
    <property type="match status" value="1"/>
</dbReference>
<dbReference type="InterPro" id="IPR014710">
    <property type="entry name" value="RmlC-like_jellyroll"/>
</dbReference>
<reference evidence="6 7" key="1">
    <citation type="submission" date="2024-01" db="EMBL/GenBank/DDBJ databases">
        <title>Novel species of the genus Luteimonas isolated from rivers.</title>
        <authorList>
            <person name="Lu H."/>
        </authorList>
    </citation>
    <scope>NUCLEOTIDE SEQUENCE [LARGE SCALE GENOMIC DNA]</scope>
    <source>
        <strain evidence="6 7">FXH3W</strain>
    </source>
</reference>
<comment type="similarity">
    <text evidence="1">Belongs to the cysteine dioxygenase family.</text>
</comment>
<dbReference type="GO" id="GO:0051213">
    <property type="term" value="F:dioxygenase activity"/>
    <property type="evidence" value="ECO:0007669"/>
    <property type="project" value="UniProtKB-KW"/>
</dbReference>
<protein>
    <submittedName>
        <fullName evidence="6">Cysteine dioxygenase family protein</fullName>
    </submittedName>
</protein>
<dbReference type="Pfam" id="PF05995">
    <property type="entry name" value="CDO_I"/>
    <property type="match status" value="1"/>
</dbReference>
<dbReference type="CDD" id="cd10548">
    <property type="entry name" value="cupin_CDO"/>
    <property type="match status" value="1"/>
</dbReference>
<keyword evidence="7" id="KW-1185">Reference proteome</keyword>
<dbReference type="RefSeq" id="WP_331688586.1">
    <property type="nucleotide sequence ID" value="NZ_JAZHBN010000001.1"/>
</dbReference>
<evidence type="ECO:0000313" key="7">
    <source>
        <dbReference type="Proteomes" id="UP001356170"/>
    </source>
</evidence>
<dbReference type="Gene3D" id="2.60.120.10">
    <property type="entry name" value="Jelly Rolls"/>
    <property type="match status" value="1"/>
</dbReference>
<keyword evidence="3 6" id="KW-0223">Dioxygenase</keyword>
<evidence type="ECO:0000313" key="6">
    <source>
        <dbReference type="EMBL" id="MEF2155941.1"/>
    </source>
</evidence>
<accession>A0ABU7UZL0</accession>
<dbReference type="Proteomes" id="UP001356170">
    <property type="component" value="Unassembled WGS sequence"/>
</dbReference>
<comment type="caution">
    <text evidence="6">The sequence shown here is derived from an EMBL/GenBank/DDBJ whole genome shotgun (WGS) entry which is preliminary data.</text>
</comment>